<dbReference type="InterPro" id="IPR025827">
    <property type="entry name" value="Zn_ribbon_recom_dom"/>
</dbReference>
<organism evidence="3 4">
    <name type="scientific">Kitasatospora acidiphila</name>
    <dbReference type="NCBI Taxonomy" id="2567942"/>
    <lineage>
        <taxon>Bacteria</taxon>
        <taxon>Bacillati</taxon>
        <taxon>Actinomycetota</taxon>
        <taxon>Actinomycetes</taxon>
        <taxon>Kitasatosporales</taxon>
        <taxon>Streptomycetaceae</taxon>
        <taxon>Kitasatospora</taxon>
    </lineage>
</organism>
<dbReference type="OrthoDB" id="3372479at2"/>
<feature type="compositionally biased region" description="Basic residues" evidence="1">
    <location>
        <begin position="26"/>
        <end position="39"/>
    </location>
</feature>
<sequence length="160" mass="16918">MDVDHGAGRPGQPPVHRAAGAEPAAHRPRAARPGQHHVRPPGSSAPSHPALVSEPDFVAVQNLRVAREGVPGRVYLLAGLLRCGMCGRLMDSCWSHNRPAYRCRTLPTEQEPRTRCVSEGCANPYVYAATVGTTDSALAESLQLARPTADMVPAADGGAQ</sequence>
<feature type="domain" description="Recombinase zinc beta ribbon" evidence="2">
    <location>
        <begin position="76"/>
        <end position="128"/>
    </location>
</feature>
<accession>A0A540WBN3</accession>
<reference evidence="3 4" key="1">
    <citation type="submission" date="2019-06" db="EMBL/GenBank/DDBJ databases">
        <title>Description of Kitasatospora acidophila sp. nov. isolated from pine grove soil, and reclassification of Streptomyces novaecaesareae to Kitasatospora novaeceasareae comb. nov.</title>
        <authorList>
            <person name="Kim M.J."/>
        </authorList>
    </citation>
    <scope>NUCLEOTIDE SEQUENCE [LARGE SCALE GENOMIC DNA]</scope>
    <source>
        <strain evidence="3 4">MMS16-CNU292</strain>
    </source>
</reference>
<keyword evidence="4" id="KW-1185">Reference proteome</keyword>
<proteinExistence type="predicted"/>
<feature type="compositionally biased region" description="Low complexity" evidence="1">
    <location>
        <begin position="14"/>
        <end position="23"/>
    </location>
</feature>
<evidence type="ECO:0000313" key="3">
    <source>
        <dbReference type="EMBL" id="TQF06403.1"/>
    </source>
</evidence>
<gene>
    <name evidence="3" type="ORF">E6W39_34580</name>
</gene>
<dbReference type="Gene3D" id="3.90.1750.20">
    <property type="entry name" value="Putative Large Serine Recombinase, Chain B, Domain 2"/>
    <property type="match status" value="1"/>
</dbReference>
<dbReference type="Pfam" id="PF13408">
    <property type="entry name" value="Zn_ribbon_recom"/>
    <property type="match status" value="1"/>
</dbReference>
<name>A0A540WBN3_9ACTN</name>
<evidence type="ECO:0000256" key="1">
    <source>
        <dbReference type="SAM" id="MobiDB-lite"/>
    </source>
</evidence>
<protein>
    <recommendedName>
        <fullName evidence="2">Recombinase zinc beta ribbon domain-containing protein</fullName>
    </recommendedName>
</protein>
<dbReference type="InterPro" id="IPR038109">
    <property type="entry name" value="DNA_bind_recomb_sf"/>
</dbReference>
<evidence type="ECO:0000259" key="2">
    <source>
        <dbReference type="Pfam" id="PF13408"/>
    </source>
</evidence>
<dbReference type="EMBL" id="VIGB01000003">
    <property type="protein sequence ID" value="TQF06403.1"/>
    <property type="molecule type" value="Genomic_DNA"/>
</dbReference>
<comment type="caution">
    <text evidence="3">The sequence shown here is derived from an EMBL/GenBank/DDBJ whole genome shotgun (WGS) entry which is preliminary data.</text>
</comment>
<dbReference type="AlphaFoldDB" id="A0A540WBN3"/>
<evidence type="ECO:0000313" key="4">
    <source>
        <dbReference type="Proteomes" id="UP000319103"/>
    </source>
</evidence>
<dbReference type="Proteomes" id="UP000319103">
    <property type="component" value="Unassembled WGS sequence"/>
</dbReference>
<feature type="region of interest" description="Disordered" evidence="1">
    <location>
        <begin position="1"/>
        <end position="50"/>
    </location>
</feature>